<gene>
    <name evidence="2" type="ordered locus">PSTAB_1012</name>
</gene>
<evidence type="ECO:0000259" key="1">
    <source>
        <dbReference type="Pfam" id="PF09413"/>
    </source>
</evidence>
<organism evidence="2 3">
    <name type="scientific">Stutzerimonas stutzeri (strain ATCC 17588 / DSM 5190 / CCUG 11256 / JCM 5965 / LMG 11199 / NBRC 14165 / NCIMB 11358 / Stanier 221)</name>
    <name type="common">Pseudomonas stutzeri</name>
    <dbReference type="NCBI Taxonomy" id="96563"/>
    <lineage>
        <taxon>Bacteria</taxon>
        <taxon>Pseudomonadati</taxon>
        <taxon>Pseudomonadota</taxon>
        <taxon>Gammaproteobacteria</taxon>
        <taxon>Pseudomonadales</taxon>
        <taxon>Pseudomonadaceae</taxon>
        <taxon>Stutzerimonas</taxon>
    </lineage>
</organism>
<proteinExistence type="predicted"/>
<dbReference type="Gene3D" id="3.30.70.790">
    <property type="entry name" value="UreE, C-terminal domain"/>
    <property type="match status" value="1"/>
</dbReference>
<dbReference type="Pfam" id="PF09413">
    <property type="entry name" value="DUF2007"/>
    <property type="match status" value="1"/>
</dbReference>
<dbReference type="AlphaFoldDB" id="F8H0I6"/>
<evidence type="ECO:0000313" key="2">
    <source>
        <dbReference type="EMBL" id="AEJ04293.1"/>
    </source>
</evidence>
<evidence type="ECO:0000313" key="3">
    <source>
        <dbReference type="Proteomes" id="UP000008932"/>
    </source>
</evidence>
<dbReference type="PATRIC" id="fig|316.105.peg.1100"/>
<protein>
    <recommendedName>
        <fullName evidence="1">DUF2007 domain-containing protein</fullName>
    </recommendedName>
</protein>
<accession>F8H0I6</accession>
<reference evidence="3" key="3">
    <citation type="submission" date="2011-06" db="EMBL/GenBank/DDBJ databases">
        <title>Complete genome sequence of Pseudomonas stutzeri strain CGMCC 1.1803.</title>
        <authorList>
            <person name="Yan Y."/>
            <person name="Chen M."/>
            <person name="Lu W."/>
            <person name="Zhang W."/>
            <person name="Ping S."/>
            <person name="Lin M."/>
        </authorList>
    </citation>
    <scope>NUCLEOTIDE SEQUENCE [LARGE SCALE GENOMIC DNA]</scope>
    <source>
        <strain evidence="3">ATCC 17588 / DSM 5190 / CCUG 11256 / JCM 5965 / LMG 11199 / NCIMB 11358 / Stanier 221</strain>
    </source>
</reference>
<dbReference type="EMBL" id="CP002881">
    <property type="protein sequence ID" value="AEJ04293.1"/>
    <property type="molecule type" value="Genomic_DNA"/>
</dbReference>
<dbReference type="InterPro" id="IPR011322">
    <property type="entry name" value="N-reg_PII-like_a/b"/>
</dbReference>
<dbReference type="KEGG" id="psz:PSTAB_1012"/>
<accession>A0A0H3YRH1</accession>
<reference key="2">
    <citation type="submission" date="2011-06" db="EMBL/GenBank/DDBJ databases">
        <title>Complete Genome Sequence of Pseudomonas stutzeri Strain CGMCC 1.1803.</title>
        <authorList>
            <person name="Yan Y."/>
            <person name="Chen M."/>
            <person name="Lu W."/>
            <person name="Zhang W."/>
            <person name="Ping S."/>
            <person name="Lin M."/>
        </authorList>
    </citation>
    <scope>NUCLEOTIDE SEQUENCE</scope>
    <source>
        <strain>ATCC 17588</strain>
    </source>
</reference>
<dbReference type="SUPFAM" id="SSF54913">
    <property type="entry name" value="GlnB-like"/>
    <property type="match status" value="1"/>
</dbReference>
<feature type="domain" description="DUF2007" evidence="1">
    <location>
        <begin position="2"/>
        <end position="66"/>
    </location>
</feature>
<dbReference type="HOGENOM" id="CLU_155686_1_1_6"/>
<sequence length="87" mass="9301">MMRRIYEPRDLLEAEMLSGMLVAEGIEAFLAGSHLIGAMGELPAAGLLGLMVPDEDAERARQLIAAYNGAEPVPGDEPESYPGELIC</sequence>
<name>F8H0I6_STUS2</name>
<reference evidence="2 3" key="1">
    <citation type="journal article" date="2011" name="J. Bacteriol.">
        <title>Complete Genome Sequence of the Type Strain Pseudomonas stutzeri CGMCC 1.1803.</title>
        <authorList>
            <person name="Chen M."/>
            <person name="Yan Y."/>
            <person name="Zhang W."/>
            <person name="Lu W."/>
            <person name="Wang J."/>
            <person name="Ping S."/>
            <person name="Lin M."/>
        </authorList>
    </citation>
    <scope>NUCLEOTIDE SEQUENCE [LARGE SCALE GENOMIC DNA]</scope>
    <source>
        <strain evidence="3">ATCC 17588 / DSM 5190 / CCUG 11256 / JCM 5965 / LMG 11199 / NCIMB 11358 / Stanier 221</strain>
    </source>
</reference>
<dbReference type="Proteomes" id="UP000008932">
    <property type="component" value="Chromosome"/>
</dbReference>
<dbReference type="InterPro" id="IPR018551">
    <property type="entry name" value="DUF2007"/>
</dbReference>